<name>A0ACC2HYW3_9PLEO</name>
<accession>A0ACC2HYW3</accession>
<gene>
    <name evidence="1" type="ORF">OPT61_g8286</name>
</gene>
<protein>
    <submittedName>
        <fullName evidence="1">Uncharacterized protein</fullName>
    </submittedName>
</protein>
<proteinExistence type="predicted"/>
<comment type="caution">
    <text evidence="1">The sequence shown here is derived from an EMBL/GenBank/DDBJ whole genome shotgun (WGS) entry which is preliminary data.</text>
</comment>
<organism evidence="1 2">
    <name type="scientific">Boeremia exigua</name>
    <dbReference type="NCBI Taxonomy" id="749465"/>
    <lineage>
        <taxon>Eukaryota</taxon>
        <taxon>Fungi</taxon>
        <taxon>Dikarya</taxon>
        <taxon>Ascomycota</taxon>
        <taxon>Pezizomycotina</taxon>
        <taxon>Dothideomycetes</taxon>
        <taxon>Pleosporomycetidae</taxon>
        <taxon>Pleosporales</taxon>
        <taxon>Pleosporineae</taxon>
        <taxon>Didymellaceae</taxon>
        <taxon>Boeremia</taxon>
    </lineage>
</organism>
<reference evidence="1" key="1">
    <citation type="submission" date="2022-11" db="EMBL/GenBank/DDBJ databases">
        <title>Genome Sequence of Boeremia exigua.</title>
        <authorList>
            <person name="Buettner E."/>
        </authorList>
    </citation>
    <scope>NUCLEOTIDE SEQUENCE</scope>
    <source>
        <strain evidence="1">CU02</strain>
    </source>
</reference>
<evidence type="ECO:0000313" key="1">
    <source>
        <dbReference type="EMBL" id="KAJ8108267.1"/>
    </source>
</evidence>
<evidence type="ECO:0000313" key="2">
    <source>
        <dbReference type="Proteomes" id="UP001153331"/>
    </source>
</evidence>
<dbReference type="Proteomes" id="UP001153331">
    <property type="component" value="Unassembled WGS sequence"/>
</dbReference>
<sequence>MADQPSNSAKWTFTRPDPPSSSEQYFQPNLRNIATNAPGCNLPWRDDMYLAYPSTTKPDWPDFVAHIKELNDHADSNTHYKIVYVMRRAHKVHREVIDPEISENGKDECAKLLATFKHAVCTTKLPPPEVLATSPLARALNTAELAFPSLSPIVLENLRETLDGRPKNMRHDKAWIASRFPTFDIENVDAKDRLGSNQAASKEDYAAVWRRVQSAFEFLFEAFPTALVVGVMSHCHVIQTIQREISGFDLPSEPTEVRKDKVEFYLGDAGMYAMIVKGVRK</sequence>
<dbReference type="EMBL" id="JAPHNI010000774">
    <property type="protein sequence ID" value="KAJ8108267.1"/>
    <property type="molecule type" value="Genomic_DNA"/>
</dbReference>
<keyword evidence="2" id="KW-1185">Reference proteome</keyword>